<dbReference type="Proteomes" id="UP000837803">
    <property type="component" value="Unassembled WGS sequence"/>
</dbReference>
<dbReference type="EMBL" id="CAKLPZ010000001">
    <property type="protein sequence ID" value="CAH0999599.1"/>
    <property type="molecule type" value="Genomic_DNA"/>
</dbReference>
<reference evidence="3" key="1">
    <citation type="submission" date="2021-12" db="EMBL/GenBank/DDBJ databases">
        <authorList>
            <person name="Rodrigo-Torres L."/>
            <person name="Arahal R. D."/>
            <person name="Lucena T."/>
        </authorList>
    </citation>
    <scope>NUCLEOTIDE SEQUENCE</scope>
    <source>
        <strain evidence="3">CECT 8419</strain>
    </source>
</reference>
<feature type="domain" description="SWIM-type" evidence="2">
    <location>
        <begin position="53"/>
        <end position="84"/>
    </location>
</feature>
<protein>
    <recommendedName>
        <fullName evidence="2">SWIM-type domain-containing protein</fullName>
    </recommendedName>
</protein>
<evidence type="ECO:0000313" key="4">
    <source>
        <dbReference type="Proteomes" id="UP000837803"/>
    </source>
</evidence>
<keyword evidence="1" id="KW-0479">Metal-binding</keyword>
<evidence type="ECO:0000313" key="3">
    <source>
        <dbReference type="EMBL" id="CAH0999599.1"/>
    </source>
</evidence>
<keyword evidence="4" id="KW-1185">Reference proteome</keyword>
<dbReference type="InterPro" id="IPR007527">
    <property type="entry name" value="Znf_SWIM"/>
</dbReference>
<dbReference type="RefSeq" id="WP_238749788.1">
    <property type="nucleotide sequence ID" value="NZ_CAKLPZ010000001.1"/>
</dbReference>
<proteinExistence type="predicted"/>
<organism evidence="3 4">
    <name type="scientific">Neolewinella maritima</name>
    <dbReference type="NCBI Taxonomy" id="1383882"/>
    <lineage>
        <taxon>Bacteria</taxon>
        <taxon>Pseudomonadati</taxon>
        <taxon>Bacteroidota</taxon>
        <taxon>Saprospiria</taxon>
        <taxon>Saprospirales</taxon>
        <taxon>Lewinellaceae</taxon>
        <taxon>Neolewinella</taxon>
    </lineage>
</organism>
<sequence>MTPTDRLLQLAPDAKTLESGRRLFYSRRWRLLGGDGEWLWGEFDVNSKRPIQSAVQVVEGKFHCSCRARARPCAHDLALILILKNNADRFTVGQPPDWLRSVQFQTTKAPRVTKDVTKADDRLTARLVLMDSGIDELELRLLDVARRGLADTLAQGDDSWLTTAARLTDAKLPGLAGRVRQLASLDTDGTTSELARGLGDLYLFLRAWRIRDELTPERQDELYQLAGITTKKDELLRRPVTSDHWLVVGTVNGQEDRLRYRRVWLRGEQSRRYALILDFAFGEFPFEQSWPLSASFEGGLHYYPGNYPQRAVFPEPRPGGRPYDGLSGYDTFTGMLDNYRRALGVNPWLQQYPVYLNGVRPVKGGEQFLIVDADGLSFPLPSDYPDFYRLLAVSGGGPLALFAEFDGYRLRPLSLLTELGLVPA</sequence>
<keyword evidence="1" id="KW-0863">Zinc-finger</keyword>
<keyword evidence="1" id="KW-0862">Zinc</keyword>
<gene>
    <name evidence="3" type="ORF">LEM8419_00899</name>
</gene>
<accession>A0ABN8F6E9</accession>
<evidence type="ECO:0000259" key="2">
    <source>
        <dbReference type="PROSITE" id="PS50966"/>
    </source>
</evidence>
<dbReference type="PROSITE" id="PS50966">
    <property type="entry name" value="ZF_SWIM"/>
    <property type="match status" value="1"/>
</dbReference>
<evidence type="ECO:0000256" key="1">
    <source>
        <dbReference type="PROSITE-ProRule" id="PRU00325"/>
    </source>
</evidence>
<comment type="caution">
    <text evidence="3">The sequence shown here is derived from an EMBL/GenBank/DDBJ whole genome shotgun (WGS) entry which is preliminary data.</text>
</comment>
<name>A0ABN8F6E9_9BACT</name>